<keyword evidence="10" id="KW-1185">Reference proteome</keyword>
<keyword evidence="2" id="KW-0378">Hydrolase</keyword>
<dbReference type="PANTHER" id="PTHR47835:SF3">
    <property type="entry name" value="HELICASE FOR MEIOSIS 1"/>
    <property type="match status" value="1"/>
</dbReference>
<gene>
    <name evidence="9" type="ORF">CI109_101473</name>
</gene>
<evidence type="ECO:0000256" key="1">
    <source>
        <dbReference type="ARBA" id="ARBA00022741"/>
    </source>
</evidence>
<dbReference type="InterPro" id="IPR036390">
    <property type="entry name" value="WH_DNA-bd_sf"/>
</dbReference>
<protein>
    <recommendedName>
        <fullName evidence="6">DNA 3'-5' helicase</fullName>
        <ecNumber evidence="6">5.6.2.4</ecNumber>
    </recommendedName>
</protein>
<dbReference type="InterPro" id="IPR027417">
    <property type="entry name" value="P-loop_NTPase"/>
</dbReference>
<dbReference type="GeneID" id="90829909"/>
<evidence type="ECO:0000256" key="7">
    <source>
        <dbReference type="ARBA" id="ARBA00048988"/>
    </source>
</evidence>
<dbReference type="InterPro" id="IPR052247">
    <property type="entry name" value="Meiotic_Crossover_Helicase"/>
</dbReference>
<proteinExistence type="predicted"/>
<evidence type="ECO:0000256" key="3">
    <source>
        <dbReference type="ARBA" id="ARBA00022806"/>
    </source>
</evidence>
<dbReference type="PANTHER" id="PTHR47835">
    <property type="entry name" value="HFM1, ATP DEPENDENT DNA HELICASE HOMOLOG"/>
    <property type="match status" value="1"/>
</dbReference>
<evidence type="ECO:0000259" key="8">
    <source>
        <dbReference type="Pfam" id="PF23445"/>
    </source>
</evidence>
<dbReference type="EMBL" id="CP144053">
    <property type="protein sequence ID" value="WWD17036.1"/>
    <property type="molecule type" value="Genomic_DNA"/>
</dbReference>
<dbReference type="FunFam" id="1.10.10.10:FF:000012">
    <property type="entry name" value="U5 small nuclear ribonucleoprotein helicase"/>
    <property type="match status" value="1"/>
</dbReference>
<dbReference type="GO" id="GO:0016787">
    <property type="term" value="F:hydrolase activity"/>
    <property type="evidence" value="ECO:0007669"/>
    <property type="project" value="UniProtKB-KW"/>
</dbReference>
<dbReference type="KEGG" id="ksn:90829909"/>
<dbReference type="Pfam" id="PF23445">
    <property type="entry name" value="WHD_SNRNP200"/>
    <property type="match status" value="1"/>
</dbReference>
<dbReference type="Gene3D" id="1.10.10.10">
    <property type="entry name" value="Winged helix-like DNA-binding domain superfamily/Winged helix DNA-binding domain"/>
    <property type="match status" value="1"/>
</dbReference>
<name>A0AAJ8MVW4_9TREE</name>
<reference evidence="9" key="2">
    <citation type="submission" date="2024-01" db="EMBL/GenBank/DDBJ databases">
        <title>Comparative genomics of Cryptococcus and Kwoniella reveals pathogenesis evolution and contrasting modes of karyotype evolution via chromosome fusion or intercentromeric recombination.</title>
        <authorList>
            <person name="Coelho M.A."/>
            <person name="David-Palma M."/>
            <person name="Shea T."/>
            <person name="Bowers K."/>
            <person name="McGinley-Smith S."/>
            <person name="Mohammad A.W."/>
            <person name="Gnirke A."/>
            <person name="Yurkov A.M."/>
            <person name="Nowrousian M."/>
            <person name="Sun S."/>
            <person name="Cuomo C.A."/>
            <person name="Heitman J."/>
        </authorList>
    </citation>
    <scope>NUCLEOTIDE SEQUENCE</scope>
    <source>
        <strain evidence="9">CBS 12478</strain>
    </source>
</reference>
<comment type="catalytic activity">
    <reaction evidence="5">
        <text>Couples ATP hydrolysis with the unwinding of duplex DNA by translocating in the 3'-5' direction.</text>
        <dbReference type="EC" id="5.6.2.4"/>
    </reaction>
</comment>
<dbReference type="SUPFAM" id="SSF46785">
    <property type="entry name" value="Winged helix' DNA-binding domain"/>
    <property type="match status" value="1"/>
</dbReference>
<evidence type="ECO:0000256" key="5">
    <source>
        <dbReference type="ARBA" id="ARBA00034617"/>
    </source>
</evidence>
<evidence type="ECO:0000256" key="4">
    <source>
        <dbReference type="ARBA" id="ARBA00022840"/>
    </source>
</evidence>
<evidence type="ECO:0000256" key="6">
    <source>
        <dbReference type="ARBA" id="ARBA00034808"/>
    </source>
</evidence>
<feature type="domain" description="MER3 helicase-like winged helix" evidence="8">
    <location>
        <begin position="39"/>
        <end position="116"/>
    </location>
</feature>
<evidence type="ECO:0000313" key="9">
    <source>
        <dbReference type="EMBL" id="WWD17036.1"/>
    </source>
</evidence>
<keyword evidence="3" id="KW-0347">Helicase</keyword>
<dbReference type="InterPro" id="IPR057842">
    <property type="entry name" value="WH_MER3"/>
</dbReference>
<comment type="catalytic activity">
    <reaction evidence="7">
        <text>ATP + H2O = ADP + phosphate + H(+)</text>
        <dbReference type="Rhea" id="RHEA:13065"/>
        <dbReference type="ChEBI" id="CHEBI:15377"/>
        <dbReference type="ChEBI" id="CHEBI:15378"/>
        <dbReference type="ChEBI" id="CHEBI:30616"/>
        <dbReference type="ChEBI" id="CHEBI:43474"/>
        <dbReference type="ChEBI" id="CHEBI:456216"/>
        <dbReference type="EC" id="5.6.2.4"/>
    </reaction>
</comment>
<dbReference type="Gene3D" id="3.40.50.300">
    <property type="entry name" value="P-loop containing nucleotide triphosphate hydrolases"/>
    <property type="match status" value="1"/>
</dbReference>
<keyword evidence="1" id="KW-0547">Nucleotide-binding</keyword>
<accession>A0AAJ8MVW4</accession>
<dbReference type="RefSeq" id="XP_065823052.1">
    <property type="nucleotide sequence ID" value="XM_065966980.1"/>
</dbReference>
<dbReference type="GO" id="GO:0005524">
    <property type="term" value="F:ATP binding"/>
    <property type="evidence" value="ECO:0007669"/>
    <property type="project" value="UniProtKB-KW"/>
</dbReference>
<dbReference type="AlphaFoldDB" id="A0AAJ8MVW4"/>
<reference evidence="9" key="1">
    <citation type="submission" date="2017-08" db="EMBL/GenBank/DDBJ databases">
        <authorList>
            <person name="Cuomo C."/>
            <person name="Billmyre B."/>
            <person name="Heitman J."/>
        </authorList>
    </citation>
    <scope>NUCLEOTIDE SEQUENCE</scope>
    <source>
        <strain evidence="9">CBS 12478</strain>
    </source>
</reference>
<keyword evidence="4" id="KW-0067">ATP-binding</keyword>
<dbReference type="GO" id="GO:0043138">
    <property type="term" value="F:3'-5' DNA helicase activity"/>
    <property type="evidence" value="ECO:0007669"/>
    <property type="project" value="UniProtKB-EC"/>
</dbReference>
<evidence type="ECO:0000256" key="2">
    <source>
        <dbReference type="ARBA" id="ARBA00022801"/>
    </source>
</evidence>
<dbReference type="EC" id="5.6.2.4" evidence="6"/>
<dbReference type="Proteomes" id="UP000322225">
    <property type="component" value="Chromosome 3"/>
</dbReference>
<dbReference type="InterPro" id="IPR036388">
    <property type="entry name" value="WH-like_DNA-bd_sf"/>
</dbReference>
<evidence type="ECO:0000313" key="10">
    <source>
        <dbReference type="Proteomes" id="UP000322225"/>
    </source>
</evidence>
<organism evidence="9 10">
    <name type="scientific">Kwoniella shandongensis</name>
    <dbReference type="NCBI Taxonomy" id="1734106"/>
    <lineage>
        <taxon>Eukaryota</taxon>
        <taxon>Fungi</taxon>
        <taxon>Dikarya</taxon>
        <taxon>Basidiomycota</taxon>
        <taxon>Agaricomycotina</taxon>
        <taxon>Tremellomycetes</taxon>
        <taxon>Tremellales</taxon>
        <taxon>Cryptococcaceae</taxon>
        <taxon>Kwoniella</taxon>
    </lineage>
</organism>
<sequence>MMGRAGRPQYDTSGVVVVMCEKSKVKKYQKMLYSQTVLESCLHESLTEYINSEIGLGTIKSLSGAQEWLRHTFFYIRIQQNPSAYAIEGLGVDANIDAWEDFLDHHVEKSLAKLRRQEFIEEVDELDSGMQLRPTNIGKIMSGCMIWASEFRDLRIRRGELATLNKIKDHPELRFPLTGTPKDYP</sequence>